<evidence type="ECO:0000259" key="9">
    <source>
        <dbReference type="PROSITE" id="PS50146"/>
    </source>
</evidence>
<dbReference type="PROSITE" id="PS50146">
    <property type="entry name" value="DAGK"/>
    <property type="match status" value="1"/>
</dbReference>
<protein>
    <submittedName>
        <fullName evidence="10">Diacylglycerol kinase family enzyme</fullName>
    </submittedName>
</protein>
<keyword evidence="4" id="KW-0547">Nucleotide-binding</keyword>
<dbReference type="GO" id="GO:0008654">
    <property type="term" value="P:phospholipid biosynthetic process"/>
    <property type="evidence" value="ECO:0007669"/>
    <property type="project" value="UniProtKB-KW"/>
</dbReference>
<dbReference type="InterPro" id="IPR001206">
    <property type="entry name" value="Diacylglycerol_kinase_cat_dom"/>
</dbReference>
<evidence type="ECO:0000256" key="1">
    <source>
        <dbReference type="ARBA" id="ARBA00001946"/>
    </source>
</evidence>
<dbReference type="SUPFAM" id="SSF111331">
    <property type="entry name" value="NAD kinase/diacylglycerol kinase-like"/>
    <property type="match status" value="1"/>
</dbReference>
<dbReference type="InterPro" id="IPR045540">
    <property type="entry name" value="YegS/DAGK_C"/>
</dbReference>
<evidence type="ECO:0000256" key="4">
    <source>
        <dbReference type="ARBA" id="ARBA00022741"/>
    </source>
</evidence>
<comment type="similarity">
    <text evidence="2">Belongs to the diacylglycerol/lipid kinase family.</text>
</comment>
<keyword evidence="7" id="KW-0443">Lipid metabolism</keyword>
<organism evidence="10 11">
    <name type="scientific">Crystallibacter crystallopoietes</name>
    <dbReference type="NCBI Taxonomy" id="37928"/>
    <lineage>
        <taxon>Bacteria</taxon>
        <taxon>Bacillati</taxon>
        <taxon>Actinomycetota</taxon>
        <taxon>Actinomycetes</taxon>
        <taxon>Micrococcales</taxon>
        <taxon>Micrococcaceae</taxon>
        <taxon>Crystallibacter</taxon>
    </lineage>
</organism>
<evidence type="ECO:0000256" key="5">
    <source>
        <dbReference type="ARBA" id="ARBA00022777"/>
    </source>
</evidence>
<keyword evidence="11" id="KW-1185">Reference proteome</keyword>
<dbReference type="SMART" id="SM00046">
    <property type="entry name" value="DAGKc"/>
    <property type="match status" value="1"/>
</dbReference>
<dbReference type="OrthoDB" id="3171056at2"/>
<dbReference type="GO" id="GO:0005886">
    <property type="term" value="C:plasma membrane"/>
    <property type="evidence" value="ECO:0007669"/>
    <property type="project" value="TreeGrafter"/>
</dbReference>
<dbReference type="Gene3D" id="2.60.200.40">
    <property type="match status" value="1"/>
</dbReference>
<evidence type="ECO:0000256" key="6">
    <source>
        <dbReference type="ARBA" id="ARBA00022840"/>
    </source>
</evidence>
<sequence length="319" mass="34165">MTEPSNTSRRAAVVLNPIKPTTVDIRDLVSKISADEGWDEPLVLETTKEDPGHGMAQQALDEDVDLVIAAGGDGTVRCVAEELAGTNTPLGLLPLGTGNLLARNLDLDVDDPEGSVRVALTGTERRLDVVHVTVDRAMEAHVFLVMAGLGFDAAMMGDTRDDLKDKVGWLAYVDAGIRNLPGKPQRTKITIDGGKPIGRRLRSVMGGNCGKIMGGLEIFPGAKIDDGLLEIMTVAPHGTFGWLGVVAGLLRRGKGKDPSIEYFQCKSAVIETQVPQDIEIDGDYLGKGTHIAMRVEPNSLRVRMPYGKKDPAILTSPEP</sequence>
<dbReference type="Gene3D" id="3.40.50.10330">
    <property type="entry name" value="Probable inorganic polyphosphate/atp-NAD kinase, domain 1"/>
    <property type="match status" value="1"/>
</dbReference>
<evidence type="ECO:0000313" key="10">
    <source>
        <dbReference type="EMBL" id="SDQ84067.1"/>
    </source>
</evidence>
<dbReference type="STRING" id="37928.SAMN04489742_2775"/>
<keyword evidence="6" id="KW-0067">ATP-binding</keyword>
<keyword evidence="8" id="KW-1208">Phospholipid metabolism</keyword>
<accession>A0A1H1E5S9</accession>
<reference evidence="10 11" key="1">
    <citation type="submission" date="2016-10" db="EMBL/GenBank/DDBJ databases">
        <authorList>
            <person name="de Groot N.N."/>
        </authorList>
    </citation>
    <scope>NUCLEOTIDE SEQUENCE [LARGE SCALE GENOMIC DNA]</scope>
    <source>
        <strain evidence="10 11">DSM 20117</strain>
    </source>
</reference>
<gene>
    <name evidence="10" type="ORF">SAMN04489742_2775</name>
</gene>
<keyword evidence="5 10" id="KW-0418">Kinase</keyword>
<comment type="cofactor">
    <cofactor evidence="1">
        <name>Mg(2+)</name>
        <dbReference type="ChEBI" id="CHEBI:18420"/>
    </cofactor>
</comment>
<keyword evidence="3" id="KW-0808">Transferase</keyword>
<evidence type="ECO:0000313" key="11">
    <source>
        <dbReference type="Proteomes" id="UP000181917"/>
    </source>
</evidence>
<dbReference type="InterPro" id="IPR050187">
    <property type="entry name" value="Lipid_Phosphate_FormReg"/>
</dbReference>
<dbReference type="RefSeq" id="WP_074700956.1">
    <property type="nucleotide sequence ID" value="NZ_CP018863.1"/>
</dbReference>
<dbReference type="GO" id="GO:0016301">
    <property type="term" value="F:kinase activity"/>
    <property type="evidence" value="ECO:0007669"/>
    <property type="project" value="UniProtKB-KW"/>
</dbReference>
<evidence type="ECO:0000256" key="3">
    <source>
        <dbReference type="ARBA" id="ARBA00022679"/>
    </source>
</evidence>
<dbReference type="InterPro" id="IPR017438">
    <property type="entry name" value="ATP-NAD_kinase_N"/>
</dbReference>
<dbReference type="Proteomes" id="UP000181917">
    <property type="component" value="Unassembled WGS sequence"/>
</dbReference>
<keyword evidence="7" id="KW-0594">Phospholipid biosynthesis</keyword>
<dbReference type="Pfam" id="PF00781">
    <property type="entry name" value="DAGK_cat"/>
    <property type="match status" value="1"/>
</dbReference>
<dbReference type="InterPro" id="IPR016064">
    <property type="entry name" value="NAD/diacylglycerol_kinase_sf"/>
</dbReference>
<evidence type="ECO:0000256" key="8">
    <source>
        <dbReference type="ARBA" id="ARBA00023264"/>
    </source>
</evidence>
<dbReference type="PANTHER" id="PTHR12358:SF106">
    <property type="entry name" value="LIPID KINASE YEGS"/>
    <property type="match status" value="1"/>
</dbReference>
<dbReference type="PANTHER" id="PTHR12358">
    <property type="entry name" value="SPHINGOSINE KINASE"/>
    <property type="match status" value="1"/>
</dbReference>
<dbReference type="Pfam" id="PF19279">
    <property type="entry name" value="YegS_C"/>
    <property type="match status" value="1"/>
</dbReference>
<dbReference type="AlphaFoldDB" id="A0A1H1E5S9"/>
<keyword evidence="7" id="KW-0444">Lipid biosynthesis</keyword>
<dbReference type="EMBL" id="FNKH01000002">
    <property type="protein sequence ID" value="SDQ84067.1"/>
    <property type="molecule type" value="Genomic_DNA"/>
</dbReference>
<proteinExistence type="inferred from homology"/>
<feature type="domain" description="DAGKc" evidence="9">
    <location>
        <begin position="6"/>
        <end position="136"/>
    </location>
</feature>
<name>A0A1H1E5S9_9MICC</name>
<dbReference type="GO" id="GO:0005524">
    <property type="term" value="F:ATP binding"/>
    <property type="evidence" value="ECO:0007669"/>
    <property type="project" value="UniProtKB-KW"/>
</dbReference>
<evidence type="ECO:0000256" key="7">
    <source>
        <dbReference type="ARBA" id="ARBA00023209"/>
    </source>
</evidence>
<evidence type="ECO:0000256" key="2">
    <source>
        <dbReference type="ARBA" id="ARBA00005983"/>
    </source>
</evidence>
<dbReference type="KEGG" id="acry:AC20117_03580"/>